<dbReference type="PANTHER" id="PTHR44068">
    <property type="entry name" value="ZGC:194242"/>
    <property type="match status" value="1"/>
</dbReference>
<keyword evidence="1 3" id="KW-0808">Transferase</keyword>
<dbReference type="OrthoDB" id="7856199at2"/>
<dbReference type="CDD" id="cd02440">
    <property type="entry name" value="AdoMet_MTases"/>
    <property type="match status" value="1"/>
</dbReference>
<sequence length="277" mass="29899">MTDRDALTRHYDHGDLLGSIERGIEILGKTPESVTLDDLAAVDEFHIGGRQASIAFLDQMGLAAGQRLLDIGCGLGGPARFVADHYDCLVTGIDLTAEYIEAGRVLCDWTGLADKVSLRQCSALDMPLADASFDHAYMMHVGMNIEDKAGLCSEIHRLLRPGGCFGIFDVMRIGPGDLIFPVPWSSLAETSFVRSAEAYKTALQAAGFTVTTERNRRDFALSFFERQKAKAAAAGGPPPLSLHLVMGERTSEKLGNLVANIIANRVAPIEIIARKAP</sequence>
<proteinExistence type="predicted"/>
<dbReference type="PANTHER" id="PTHR44068:SF11">
    <property type="entry name" value="GERANYL DIPHOSPHATE 2-C-METHYLTRANSFERASE"/>
    <property type="match status" value="1"/>
</dbReference>
<dbReference type="EMBL" id="VHSH01000014">
    <property type="protein sequence ID" value="TQV71294.1"/>
    <property type="molecule type" value="Genomic_DNA"/>
</dbReference>
<keyword evidence="3" id="KW-0489">Methyltransferase</keyword>
<feature type="domain" description="Methyltransferase type 11" evidence="2">
    <location>
        <begin position="69"/>
        <end position="165"/>
    </location>
</feature>
<dbReference type="GO" id="GO:0008757">
    <property type="term" value="F:S-adenosylmethionine-dependent methyltransferase activity"/>
    <property type="evidence" value="ECO:0007669"/>
    <property type="project" value="InterPro"/>
</dbReference>
<comment type="caution">
    <text evidence="3">The sequence shown here is derived from an EMBL/GenBank/DDBJ whole genome shotgun (WGS) entry which is preliminary data.</text>
</comment>
<gene>
    <name evidence="3" type="ORF">FKG95_27045</name>
</gene>
<evidence type="ECO:0000313" key="3">
    <source>
        <dbReference type="EMBL" id="TQV71294.1"/>
    </source>
</evidence>
<evidence type="ECO:0000313" key="4">
    <source>
        <dbReference type="Proteomes" id="UP000315252"/>
    </source>
</evidence>
<name>A0A545T245_9PROT</name>
<dbReference type="AlphaFoldDB" id="A0A545T245"/>
<dbReference type="Proteomes" id="UP000315252">
    <property type="component" value="Unassembled WGS sequence"/>
</dbReference>
<dbReference type="InterPro" id="IPR029063">
    <property type="entry name" value="SAM-dependent_MTases_sf"/>
</dbReference>
<reference evidence="3 4" key="1">
    <citation type="submission" date="2019-06" db="EMBL/GenBank/DDBJ databases">
        <title>Whole genome sequence for Rhodospirillaceae sp. R148.</title>
        <authorList>
            <person name="Wang G."/>
        </authorList>
    </citation>
    <scope>NUCLEOTIDE SEQUENCE [LARGE SCALE GENOMIC DNA]</scope>
    <source>
        <strain evidence="3 4">R148</strain>
    </source>
</reference>
<accession>A0A545T245</accession>
<protein>
    <submittedName>
        <fullName evidence="3">Class I SAM-dependent methyltransferase</fullName>
    </submittedName>
</protein>
<dbReference type="GO" id="GO:0032259">
    <property type="term" value="P:methylation"/>
    <property type="evidence" value="ECO:0007669"/>
    <property type="project" value="UniProtKB-KW"/>
</dbReference>
<dbReference type="Pfam" id="PF08241">
    <property type="entry name" value="Methyltransf_11"/>
    <property type="match status" value="1"/>
</dbReference>
<dbReference type="InterPro" id="IPR050447">
    <property type="entry name" value="Erg6_SMT_methyltransf"/>
</dbReference>
<dbReference type="SUPFAM" id="SSF53335">
    <property type="entry name" value="S-adenosyl-L-methionine-dependent methyltransferases"/>
    <property type="match status" value="1"/>
</dbReference>
<evidence type="ECO:0000259" key="2">
    <source>
        <dbReference type="Pfam" id="PF08241"/>
    </source>
</evidence>
<dbReference type="InterPro" id="IPR013216">
    <property type="entry name" value="Methyltransf_11"/>
</dbReference>
<keyword evidence="4" id="KW-1185">Reference proteome</keyword>
<dbReference type="RefSeq" id="WP_142899587.1">
    <property type="nucleotide sequence ID" value="NZ_ML660065.1"/>
</dbReference>
<evidence type="ECO:0000256" key="1">
    <source>
        <dbReference type="ARBA" id="ARBA00022679"/>
    </source>
</evidence>
<dbReference type="Gene3D" id="3.40.50.150">
    <property type="entry name" value="Vaccinia Virus protein VP39"/>
    <property type="match status" value="1"/>
</dbReference>
<organism evidence="3 4">
    <name type="scientific">Denitrobaculum tricleocarpae</name>
    <dbReference type="NCBI Taxonomy" id="2591009"/>
    <lineage>
        <taxon>Bacteria</taxon>
        <taxon>Pseudomonadati</taxon>
        <taxon>Pseudomonadota</taxon>
        <taxon>Alphaproteobacteria</taxon>
        <taxon>Rhodospirillales</taxon>
        <taxon>Rhodospirillaceae</taxon>
        <taxon>Denitrobaculum</taxon>
    </lineage>
</organism>